<evidence type="ECO:0000313" key="3">
    <source>
        <dbReference type="Proteomes" id="UP000777560"/>
    </source>
</evidence>
<keyword evidence="3" id="KW-1185">Reference proteome</keyword>
<keyword evidence="1" id="KW-0472">Membrane</keyword>
<evidence type="ECO:0000256" key="1">
    <source>
        <dbReference type="SAM" id="Phobius"/>
    </source>
</evidence>
<dbReference type="Proteomes" id="UP000777560">
    <property type="component" value="Unassembled WGS sequence"/>
</dbReference>
<name>A0ABY2Z0L2_9LACO</name>
<evidence type="ECO:0000313" key="2">
    <source>
        <dbReference type="EMBL" id="TPR24475.1"/>
    </source>
</evidence>
<protein>
    <submittedName>
        <fullName evidence="2">Uncharacterized protein</fullName>
    </submittedName>
</protein>
<sequence length="62" mass="7234">MQTQDDKSYSAYISFQSILLFLYIMTINNMGMILRIISALILLGMYFLEYTSSLIIFIKIPK</sequence>
<reference evidence="2 3" key="1">
    <citation type="submission" date="2018-08" db="EMBL/GenBank/DDBJ databases">
        <title>Comparative genomics of wild bee and flower associated Lactobacillus reveals potential adaptation to the bee host.</title>
        <authorList>
            <person name="Vuong H.Q."/>
            <person name="Mcfrederick Q.S."/>
        </authorList>
    </citation>
    <scope>NUCLEOTIDE SEQUENCE [LARGE SCALE GENOMIC DNA]</scope>
    <source>
        <strain evidence="2 3">HV_13</strain>
    </source>
</reference>
<keyword evidence="1" id="KW-1133">Transmembrane helix</keyword>
<comment type="caution">
    <text evidence="2">The sequence shown here is derived from an EMBL/GenBank/DDBJ whole genome shotgun (WGS) entry which is preliminary data.</text>
</comment>
<gene>
    <name evidence="2" type="ORF">DY114_04130</name>
</gene>
<accession>A0ABY2Z0L2</accession>
<keyword evidence="1" id="KW-0812">Transmembrane</keyword>
<feature type="transmembrane region" description="Helical" evidence="1">
    <location>
        <begin position="9"/>
        <end position="27"/>
    </location>
</feature>
<proteinExistence type="predicted"/>
<dbReference type="EMBL" id="QUAV01000003">
    <property type="protein sequence ID" value="TPR24475.1"/>
    <property type="molecule type" value="Genomic_DNA"/>
</dbReference>
<feature type="transmembrane region" description="Helical" evidence="1">
    <location>
        <begin position="33"/>
        <end position="58"/>
    </location>
</feature>
<organism evidence="2 3">
    <name type="scientific">Apilactobacillus micheneri</name>
    <dbReference type="NCBI Taxonomy" id="1899430"/>
    <lineage>
        <taxon>Bacteria</taxon>
        <taxon>Bacillati</taxon>
        <taxon>Bacillota</taxon>
        <taxon>Bacilli</taxon>
        <taxon>Lactobacillales</taxon>
        <taxon>Lactobacillaceae</taxon>
        <taxon>Apilactobacillus</taxon>
    </lineage>
</organism>